<dbReference type="GO" id="GO:0000145">
    <property type="term" value="C:exocyst"/>
    <property type="evidence" value="ECO:0007669"/>
    <property type="project" value="InterPro"/>
</dbReference>
<dbReference type="Gene3D" id="1.20.1280.170">
    <property type="entry name" value="Exocyst complex component Exo70"/>
    <property type="match status" value="1"/>
</dbReference>
<dbReference type="eggNOG" id="KOG2344">
    <property type="taxonomic scope" value="Eukaryota"/>
</dbReference>
<dbReference type="InterPro" id="IPR046364">
    <property type="entry name" value="Exo70_C"/>
</dbReference>
<keyword evidence="4" id="KW-1133">Transmembrane helix</keyword>
<dbReference type="PANTHER" id="PTHR12542">
    <property type="entry name" value="EXOCYST COMPLEX PROTEIN EXO70"/>
    <property type="match status" value="1"/>
</dbReference>
<keyword evidence="4" id="KW-0472">Membrane</keyword>
<keyword evidence="3" id="KW-0653">Protein transport</keyword>
<feature type="transmembrane region" description="Helical" evidence="4">
    <location>
        <begin position="77"/>
        <end position="97"/>
    </location>
</feature>
<gene>
    <name evidence="7" type="primary">LOC101502613</name>
</gene>
<dbReference type="InterPro" id="IPR004140">
    <property type="entry name" value="Exo70"/>
</dbReference>
<dbReference type="Pfam" id="PF03081">
    <property type="entry name" value="Exo70_C"/>
    <property type="match status" value="1"/>
</dbReference>
<dbReference type="STRING" id="3827.A0A1S3E044"/>
<evidence type="ECO:0000313" key="7">
    <source>
        <dbReference type="RefSeq" id="XP_012568456.1"/>
    </source>
</evidence>
<keyword evidence="2 3" id="KW-0813">Transport</keyword>
<name>A0A1S3E044_CICAR</name>
<evidence type="ECO:0000256" key="2">
    <source>
        <dbReference type="ARBA" id="ARBA00022448"/>
    </source>
</evidence>
<dbReference type="OrthoDB" id="1400858at2759"/>
<comment type="function">
    <text evidence="3">Component of the exocyst complex.</text>
</comment>
<evidence type="ECO:0000256" key="3">
    <source>
        <dbReference type="RuleBase" id="RU365026"/>
    </source>
</evidence>
<evidence type="ECO:0000313" key="6">
    <source>
        <dbReference type="Proteomes" id="UP000087171"/>
    </source>
</evidence>
<evidence type="ECO:0000259" key="5">
    <source>
        <dbReference type="Pfam" id="PF03081"/>
    </source>
</evidence>
<feature type="transmembrane region" description="Helical" evidence="4">
    <location>
        <begin position="20"/>
        <end position="38"/>
    </location>
</feature>
<dbReference type="InterPro" id="IPR016159">
    <property type="entry name" value="Cullin_repeat-like_dom_sf"/>
</dbReference>
<dbReference type="Proteomes" id="UP000087171">
    <property type="component" value="Chromosome Ca2"/>
</dbReference>
<dbReference type="PaxDb" id="3827-XP_004490673.1"/>
<dbReference type="GO" id="GO:0006887">
    <property type="term" value="P:exocytosis"/>
    <property type="evidence" value="ECO:0007669"/>
    <property type="project" value="UniProtKB-KW"/>
</dbReference>
<reference evidence="6" key="1">
    <citation type="journal article" date="2013" name="Nat. Biotechnol.">
        <title>Draft genome sequence of chickpea (Cicer arietinum) provides a resource for trait improvement.</title>
        <authorList>
            <person name="Varshney R.K."/>
            <person name="Song C."/>
            <person name="Saxena R.K."/>
            <person name="Azam S."/>
            <person name="Yu S."/>
            <person name="Sharpe A.G."/>
            <person name="Cannon S."/>
            <person name="Baek J."/>
            <person name="Rosen B.D."/>
            <person name="Tar'an B."/>
            <person name="Millan T."/>
            <person name="Zhang X."/>
            <person name="Ramsay L.D."/>
            <person name="Iwata A."/>
            <person name="Wang Y."/>
            <person name="Nelson W."/>
            <person name="Farmer A.D."/>
            <person name="Gaur P.M."/>
            <person name="Soderlund C."/>
            <person name="Penmetsa R.V."/>
            <person name="Xu C."/>
            <person name="Bharti A.K."/>
            <person name="He W."/>
            <person name="Winter P."/>
            <person name="Zhao S."/>
            <person name="Hane J.K."/>
            <person name="Carrasquilla-Garcia N."/>
            <person name="Condie J.A."/>
            <person name="Upadhyaya H.D."/>
            <person name="Luo M.C."/>
            <person name="Thudi M."/>
            <person name="Gowda C.L."/>
            <person name="Singh N.P."/>
            <person name="Lichtenzveig J."/>
            <person name="Gali K.K."/>
            <person name="Rubio J."/>
            <person name="Nadarajan N."/>
            <person name="Dolezel J."/>
            <person name="Bansal K.C."/>
            <person name="Xu X."/>
            <person name="Edwards D."/>
            <person name="Zhang G."/>
            <person name="Kahl G."/>
            <person name="Gil J."/>
            <person name="Singh K.B."/>
            <person name="Datta S.K."/>
            <person name="Jackson S.A."/>
            <person name="Wang J."/>
            <person name="Cook D.R."/>
        </authorList>
    </citation>
    <scope>NUCLEOTIDE SEQUENCE [LARGE SCALE GENOMIC DNA]</scope>
    <source>
        <strain evidence="6">cv. CDC Frontier</strain>
    </source>
</reference>
<feature type="domain" description="Exocyst complex subunit Exo70 C-terminal" evidence="5">
    <location>
        <begin position="328"/>
        <end position="682"/>
    </location>
</feature>
<sequence>MHILIQIRSWLMQTTVWKYLGFTSAVVGLVCYALSSSFNHLFGNWNLLKIFLYSVFCFIICLLILSAMIWKNHSRRLRFRVQFAFLVLTLTSVYSFFSDRVMNGKPDSYSLISSAAFAIMSLSLSRQTQCGFEVDLLYFFLGCLIVQLMKIKWQLFIVGAGFSYSLIILRSSFPSIDTEPDNIQDEISVVIDVLSSQLASTDKITSSMIEQLRTCVNAIQHDNLYVINMFLEQLKEYFDDASELVLSEQNLEEVLKIDAISQETINNLQETIKLIVSVGFEKDCSSVYSSCRREYLEEFLIKNLFDFEKFSIENVNKIPWKEIRHPIKRWIKASKVAIKILFPTERRLCDLVFFGFSDAADRSFTDVCKGSTIHLLNFADALANGSRSPERLFRVLDVFEALRDLIPDFESLFCDEYSVSLRNEAILVFKNLGKAIVAIFVELENAIRQDQSKTAVSGGRLLPIVRYVMNYLRLICDYRKTLEQVFEDHDNHVDDDRVPSSSSLLVQMDRIMKVLDTNLEAKAKVFNDSALSCVFLMNSSSYILQKIKNSELGDILADDTIQKHQAKFRHNYEQYQMSSWNKVTEFLKIDNNEIVPSDMVEKSMKEKLESFNLLFEEICRVQSTWFVLDEQLREDIRISIERNLLPAYGNFIGRFQSVMELGKNTDKYIKYATNDIEARLNDLFQGS</sequence>
<keyword evidence="3" id="KW-0268">Exocytosis</keyword>
<dbReference type="RefSeq" id="XP_012568456.1">
    <property type="nucleotide sequence ID" value="XM_012713002.2"/>
</dbReference>
<dbReference type="SUPFAM" id="SSF74788">
    <property type="entry name" value="Cullin repeat-like"/>
    <property type="match status" value="1"/>
</dbReference>
<keyword evidence="6" id="KW-1185">Reference proteome</keyword>
<protein>
    <recommendedName>
        <fullName evidence="3">Exocyst subunit Exo70 family protein</fullName>
    </recommendedName>
</protein>
<dbReference type="KEGG" id="cam:101502613"/>
<feature type="transmembrane region" description="Helical" evidence="4">
    <location>
        <begin position="109"/>
        <end position="125"/>
    </location>
</feature>
<accession>A0A1S3E044</accession>
<feature type="transmembrane region" description="Helical" evidence="4">
    <location>
        <begin position="50"/>
        <end position="70"/>
    </location>
</feature>
<evidence type="ECO:0000256" key="1">
    <source>
        <dbReference type="ARBA" id="ARBA00006756"/>
    </source>
</evidence>
<evidence type="ECO:0000256" key="4">
    <source>
        <dbReference type="SAM" id="Phobius"/>
    </source>
</evidence>
<dbReference type="GeneID" id="101502613"/>
<proteinExistence type="inferred from homology"/>
<dbReference type="AlphaFoldDB" id="A0A1S3E044"/>
<feature type="transmembrane region" description="Helical" evidence="4">
    <location>
        <begin position="137"/>
        <end position="164"/>
    </location>
</feature>
<reference evidence="7" key="2">
    <citation type="submission" date="2025-08" db="UniProtKB">
        <authorList>
            <consortium name="RefSeq"/>
        </authorList>
    </citation>
    <scope>IDENTIFICATION</scope>
    <source>
        <tissue evidence="7">Etiolated seedlings</tissue>
    </source>
</reference>
<keyword evidence="4" id="KW-0812">Transmembrane</keyword>
<organism evidence="6 7">
    <name type="scientific">Cicer arietinum</name>
    <name type="common">Chickpea</name>
    <name type="synonym">Garbanzo</name>
    <dbReference type="NCBI Taxonomy" id="3827"/>
    <lineage>
        <taxon>Eukaryota</taxon>
        <taxon>Viridiplantae</taxon>
        <taxon>Streptophyta</taxon>
        <taxon>Embryophyta</taxon>
        <taxon>Tracheophyta</taxon>
        <taxon>Spermatophyta</taxon>
        <taxon>Magnoliopsida</taxon>
        <taxon>eudicotyledons</taxon>
        <taxon>Gunneridae</taxon>
        <taxon>Pentapetalae</taxon>
        <taxon>rosids</taxon>
        <taxon>fabids</taxon>
        <taxon>Fabales</taxon>
        <taxon>Fabaceae</taxon>
        <taxon>Papilionoideae</taxon>
        <taxon>50 kb inversion clade</taxon>
        <taxon>NPAAA clade</taxon>
        <taxon>Hologalegina</taxon>
        <taxon>IRL clade</taxon>
        <taxon>Cicereae</taxon>
        <taxon>Cicer</taxon>
    </lineage>
</organism>
<dbReference type="PANTHER" id="PTHR12542:SF96">
    <property type="entry name" value="EXOCYST COMPLEX COMPONENT EXO70B1"/>
    <property type="match status" value="1"/>
</dbReference>
<comment type="similarity">
    <text evidence="1 3">Belongs to the EXO70 family.</text>
</comment>
<dbReference type="GO" id="GO:0015031">
    <property type="term" value="P:protein transport"/>
    <property type="evidence" value="ECO:0007669"/>
    <property type="project" value="UniProtKB-KW"/>
</dbReference>
<dbReference type="GO" id="GO:0005546">
    <property type="term" value="F:phosphatidylinositol-4,5-bisphosphate binding"/>
    <property type="evidence" value="ECO:0007669"/>
    <property type="project" value="InterPro"/>
</dbReference>